<gene>
    <name evidence="1" type="ORF">CCAP1982_LOCUS10741</name>
</gene>
<dbReference type="AlphaFoldDB" id="A0A811UW73"/>
<protein>
    <submittedName>
        <fullName evidence="1">(Mediterranean fruit fly) hypothetical protein</fullName>
    </submittedName>
</protein>
<keyword evidence="2" id="KW-1185">Reference proteome</keyword>
<comment type="caution">
    <text evidence="1">The sequence shown here is derived from an EMBL/GenBank/DDBJ whole genome shotgun (WGS) entry which is preliminary data.</text>
</comment>
<proteinExistence type="predicted"/>
<reference evidence="1" key="1">
    <citation type="submission" date="2020-11" db="EMBL/GenBank/DDBJ databases">
        <authorList>
            <person name="Whitehead M."/>
        </authorList>
    </citation>
    <scope>NUCLEOTIDE SEQUENCE</scope>
    <source>
        <strain evidence="1">EGII</strain>
    </source>
</reference>
<evidence type="ECO:0000313" key="2">
    <source>
        <dbReference type="Proteomes" id="UP000606786"/>
    </source>
</evidence>
<dbReference type="Proteomes" id="UP000606786">
    <property type="component" value="Unassembled WGS sequence"/>
</dbReference>
<accession>A0A811UW73</accession>
<organism evidence="1 2">
    <name type="scientific">Ceratitis capitata</name>
    <name type="common">Mediterranean fruit fly</name>
    <name type="synonym">Tephritis capitata</name>
    <dbReference type="NCBI Taxonomy" id="7213"/>
    <lineage>
        <taxon>Eukaryota</taxon>
        <taxon>Metazoa</taxon>
        <taxon>Ecdysozoa</taxon>
        <taxon>Arthropoda</taxon>
        <taxon>Hexapoda</taxon>
        <taxon>Insecta</taxon>
        <taxon>Pterygota</taxon>
        <taxon>Neoptera</taxon>
        <taxon>Endopterygota</taxon>
        <taxon>Diptera</taxon>
        <taxon>Brachycera</taxon>
        <taxon>Muscomorpha</taxon>
        <taxon>Tephritoidea</taxon>
        <taxon>Tephritidae</taxon>
        <taxon>Ceratitis</taxon>
        <taxon>Ceratitis</taxon>
    </lineage>
</organism>
<evidence type="ECO:0000313" key="1">
    <source>
        <dbReference type="EMBL" id="CAD7002245.1"/>
    </source>
</evidence>
<dbReference type="EMBL" id="CAJHJT010000034">
    <property type="protein sequence ID" value="CAD7002245.1"/>
    <property type="molecule type" value="Genomic_DNA"/>
</dbReference>
<sequence>MSESFKFSVAEQIYLDFFISAFVFWLPHKTPENAPATVYFDREAGTRERKAGNERRLSASEMQVVTNEKSTTRIKRSVEYEAERLYCRGSGGLE</sequence>
<name>A0A811UW73_CERCA</name>